<comment type="caution">
    <text evidence="3">The sequence shown here is derived from an EMBL/GenBank/DDBJ whole genome shotgun (WGS) entry which is preliminary data.</text>
</comment>
<evidence type="ECO:0000259" key="2">
    <source>
        <dbReference type="Pfam" id="PF24201"/>
    </source>
</evidence>
<dbReference type="Proteomes" id="UP000521075">
    <property type="component" value="Unassembled WGS sequence"/>
</dbReference>
<keyword evidence="4" id="KW-1185">Reference proteome</keyword>
<evidence type="ECO:0000256" key="1">
    <source>
        <dbReference type="SAM" id="MobiDB-lite"/>
    </source>
</evidence>
<evidence type="ECO:0000313" key="3">
    <source>
        <dbReference type="EMBL" id="NYK08571.1"/>
    </source>
</evidence>
<gene>
    <name evidence="3" type="ORF">HNR14_000452</name>
</gene>
<name>A0A853DQE7_9MICO</name>
<feature type="domain" description="DUF7426" evidence="2">
    <location>
        <begin position="5"/>
        <end position="127"/>
    </location>
</feature>
<proteinExistence type="predicted"/>
<dbReference type="AlphaFoldDB" id="A0A853DQE7"/>
<dbReference type="RefSeq" id="WP_179699620.1">
    <property type="nucleotide sequence ID" value="NZ_BAAAHA010000004.1"/>
</dbReference>
<organism evidence="3 4">
    <name type="scientific">Leifsonia naganoensis</name>
    <dbReference type="NCBI Taxonomy" id="150025"/>
    <lineage>
        <taxon>Bacteria</taxon>
        <taxon>Bacillati</taxon>
        <taxon>Actinomycetota</taxon>
        <taxon>Actinomycetes</taxon>
        <taxon>Micrococcales</taxon>
        <taxon>Microbacteriaceae</taxon>
        <taxon>Leifsonia</taxon>
    </lineage>
</organism>
<sequence length="148" mass="15942">MAFADYAEFLEPLVLPIRGKKYTIPPISLEAGLTMSTIAEGGKSNLTDDEFNRLVLGATYEEMRADAVSEDAILRAVLTAWAEYKSGRVAAELIWKTGGDPKALQAQVELLTNRATKRKASKPSPSTGAANTTKRPASTSGTRKSPKK</sequence>
<feature type="region of interest" description="Disordered" evidence="1">
    <location>
        <begin position="112"/>
        <end position="148"/>
    </location>
</feature>
<evidence type="ECO:0000313" key="4">
    <source>
        <dbReference type="Proteomes" id="UP000521075"/>
    </source>
</evidence>
<reference evidence="3 4" key="1">
    <citation type="submission" date="2020-07" db="EMBL/GenBank/DDBJ databases">
        <title>Sequencing the genomes of 1000 actinobacteria strains.</title>
        <authorList>
            <person name="Klenk H.-P."/>
        </authorList>
    </citation>
    <scope>NUCLEOTIDE SEQUENCE [LARGE SCALE GENOMIC DNA]</scope>
    <source>
        <strain evidence="3 4">DSM 15166</strain>
    </source>
</reference>
<dbReference type="EMBL" id="JACCHJ010000001">
    <property type="protein sequence ID" value="NYK08571.1"/>
    <property type="molecule type" value="Genomic_DNA"/>
</dbReference>
<accession>A0A853DQE7</accession>
<dbReference type="Pfam" id="PF24201">
    <property type="entry name" value="DUF7426"/>
    <property type="match status" value="1"/>
</dbReference>
<dbReference type="InterPro" id="IPR055849">
    <property type="entry name" value="DUF7426"/>
</dbReference>
<feature type="compositionally biased region" description="Polar residues" evidence="1">
    <location>
        <begin position="123"/>
        <end position="148"/>
    </location>
</feature>
<protein>
    <recommendedName>
        <fullName evidence="2">DUF7426 domain-containing protein</fullName>
    </recommendedName>
</protein>